<evidence type="ECO:0000313" key="2">
    <source>
        <dbReference type="Proteomes" id="UP000294650"/>
    </source>
</evidence>
<dbReference type="RefSeq" id="WP_132369986.1">
    <property type="nucleotide sequence ID" value="NZ_SMAN01000001.1"/>
</dbReference>
<accession>A0A4R3NHE9</accession>
<organism evidence="1 2">
    <name type="scientific">Melghiribacillus thermohalophilus</name>
    <dbReference type="NCBI Taxonomy" id="1324956"/>
    <lineage>
        <taxon>Bacteria</taxon>
        <taxon>Bacillati</taxon>
        <taxon>Bacillota</taxon>
        <taxon>Bacilli</taxon>
        <taxon>Bacillales</taxon>
        <taxon>Bacillaceae</taxon>
        <taxon>Melghiribacillus</taxon>
    </lineage>
</organism>
<reference evidence="1 2" key="1">
    <citation type="submission" date="2019-03" db="EMBL/GenBank/DDBJ databases">
        <title>Genomic Encyclopedia of Type Strains, Phase IV (KMG-IV): sequencing the most valuable type-strain genomes for metagenomic binning, comparative biology and taxonomic classification.</title>
        <authorList>
            <person name="Goeker M."/>
        </authorList>
    </citation>
    <scope>NUCLEOTIDE SEQUENCE [LARGE SCALE GENOMIC DNA]</scope>
    <source>
        <strain evidence="1 2">DSM 25894</strain>
    </source>
</reference>
<comment type="caution">
    <text evidence="1">The sequence shown here is derived from an EMBL/GenBank/DDBJ whole genome shotgun (WGS) entry which is preliminary data.</text>
</comment>
<evidence type="ECO:0000313" key="1">
    <source>
        <dbReference type="EMBL" id="TCT26712.1"/>
    </source>
</evidence>
<gene>
    <name evidence="1" type="ORF">EDD68_10165</name>
</gene>
<protein>
    <submittedName>
        <fullName evidence="1">YlzJ-like protein</fullName>
    </submittedName>
</protein>
<name>A0A4R3NHE9_9BACI</name>
<dbReference type="Proteomes" id="UP000294650">
    <property type="component" value="Unassembled WGS sequence"/>
</dbReference>
<dbReference type="Pfam" id="PF14035">
    <property type="entry name" value="YlzJ"/>
    <property type="match status" value="1"/>
</dbReference>
<dbReference type="AlphaFoldDB" id="A0A4R3NHE9"/>
<dbReference type="OrthoDB" id="1683573at2"/>
<proteinExistence type="predicted"/>
<keyword evidence="2" id="KW-1185">Reference proteome</keyword>
<sequence>MILYTPLSEHDIFPVDETEYDQWKWVAIEGKMVKVQRQDDGSYEIVQFISTNPQDYLNTSYMPGRRIYLNENEGSSKRFV</sequence>
<dbReference type="InterPro" id="IPR025619">
    <property type="entry name" value="YlzJ"/>
</dbReference>
<dbReference type="EMBL" id="SMAN01000001">
    <property type="protein sequence ID" value="TCT26712.1"/>
    <property type="molecule type" value="Genomic_DNA"/>
</dbReference>